<dbReference type="GO" id="GO:0016787">
    <property type="term" value="F:hydrolase activity"/>
    <property type="evidence" value="ECO:0007669"/>
    <property type="project" value="UniProtKB-KW"/>
</dbReference>
<name>A0A120KLH0_ACTRD</name>
<dbReference type="InterPro" id="IPR029058">
    <property type="entry name" value="AB_hydrolase_fold"/>
</dbReference>
<dbReference type="EMBL" id="CP014228">
    <property type="protein sequence ID" value="AMD88246.1"/>
    <property type="molecule type" value="Genomic_DNA"/>
</dbReference>
<keyword evidence="4" id="KW-1185">Reference proteome</keyword>
<sequence length="327" mass="35426">MSAVAGPEWFDAHLDPAYRAALDAFETLVPSSIDDLDAEGRRAAQATTFLPEPEWVAERVTWHDVWVPSPDPGREVRLRVYQPRTGEHERPAVLCVHGGGMWAGTIESEHTIFAGIADRNDAVCVSVDYRLAPEHPFPAGLDDVMVGLRWLANEACALRVDPARIALYGGSAGGGLVLGAALRSRDEGGPSVCFVQALYPMIDDTSSTPSSYQVIRHGAGVWSRANNVEGWGWYLDGQDPSIYAAPARASVDQLRGLSPVYLDVGELDLFRDEDLALAARLSAAGVPVELHLTPGLFHGAENVAPDARASERIFSYRYAAMARHLGR</sequence>
<dbReference type="Pfam" id="PF07859">
    <property type="entry name" value="Abhydrolase_3"/>
    <property type="match status" value="1"/>
</dbReference>
<evidence type="ECO:0000256" key="1">
    <source>
        <dbReference type="ARBA" id="ARBA00022801"/>
    </source>
</evidence>
<evidence type="ECO:0000313" key="3">
    <source>
        <dbReference type="EMBL" id="AMD88246.1"/>
    </source>
</evidence>
<proteinExistence type="predicted"/>
<evidence type="ECO:0000259" key="2">
    <source>
        <dbReference type="Pfam" id="PF07859"/>
    </source>
</evidence>
<evidence type="ECO:0000313" key="4">
    <source>
        <dbReference type="Proteomes" id="UP000065220"/>
    </source>
</evidence>
<feature type="domain" description="Alpha/beta hydrolase fold-3" evidence="2">
    <location>
        <begin position="93"/>
        <end position="300"/>
    </location>
</feature>
<dbReference type="RefSeq" id="WP_067943695.1">
    <property type="nucleotide sequence ID" value="NZ_CP014228.1"/>
</dbReference>
<dbReference type="InterPro" id="IPR050300">
    <property type="entry name" value="GDXG_lipolytic_enzyme"/>
</dbReference>
<dbReference type="STRING" id="111015.AXF14_12490"/>
<dbReference type="KEGG" id="ard:AXF14_12490"/>
<dbReference type="InterPro" id="IPR013094">
    <property type="entry name" value="AB_hydrolase_3"/>
</dbReference>
<gene>
    <name evidence="3" type="ORF">AXF14_12490</name>
</gene>
<dbReference type="Gene3D" id="3.40.50.1820">
    <property type="entry name" value="alpha/beta hydrolase"/>
    <property type="match status" value="1"/>
</dbReference>
<dbReference type="SUPFAM" id="SSF53474">
    <property type="entry name" value="alpha/beta-Hydrolases"/>
    <property type="match status" value="1"/>
</dbReference>
<keyword evidence="1" id="KW-0378">Hydrolase</keyword>
<reference evidence="4" key="1">
    <citation type="submission" date="2016-02" db="EMBL/GenBank/DDBJ databases">
        <authorList>
            <person name="Holder M.E."/>
            <person name="Ajami N.J."/>
            <person name="Petrosino J.F."/>
        </authorList>
    </citation>
    <scope>NUCLEOTIDE SEQUENCE [LARGE SCALE GENOMIC DNA]</scope>
    <source>
        <strain evidence="4">CCUG 36733</strain>
    </source>
</reference>
<organism evidence="3 4">
    <name type="scientific">Actinomyces radicidentis</name>
    <dbReference type="NCBI Taxonomy" id="111015"/>
    <lineage>
        <taxon>Bacteria</taxon>
        <taxon>Bacillati</taxon>
        <taxon>Actinomycetota</taxon>
        <taxon>Actinomycetes</taxon>
        <taxon>Actinomycetales</taxon>
        <taxon>Actinomycetaceae</taxon>
        <taxon>Actinomyces</taxon>
    </lineage>
</organism>
<accession>A0A120KLH0</accession>
<dbReference type="PANTHER" id="PTHR48081">
    <property type="entry name" value="AB HYDROLASE SUPERFAMILY PROTEIN C4A8.06C"/>
    <property type="match status" value="1"/>
</dbReference>
<dbReference type="Proteomes" id="UP000065220">
    <property type="component" value="Chromosome"/>
</dbReference>
<dbReference type="AlphaFoldDB" id="A0A120KLH0"/>
<dbReference type="PANTHER" id="PTHR48081:SF8">
    <property type="entry name" value="ALPHA_BETA HYDROLASE FOLD-3 DOMAIN-CONTAINING PROTEIN-RELATED"/>
    <property type="match status" value="1"/>
</dbReference>
<dbReference type="OrthoDB" id="9803828at2"/>
<protein>
    <recommendedName>
        <fullName evidence="2">Alpha/beta hydrolase fold-3 domain-containing protein</fullName>
    </recommendedName>
</protein>